<evidence type="ECO:0008006" key="3">
    <source>
        <dbReference type="Google" id="ProtNLM"/>
    </source>
</evidence>
<comment type="caution">
    <text evidence="1">The sequence shown here is derived from an EMBL/GenBank/DDBJ whole genome shotgun (WGS) entry which is preliminary data.</text>
</comment>
<keyword evidence="2" id="KW-1185">Reference proteome</keyword>
<organism evidence="1 2">
    <name type="scientific">Bacillus badius</name>
    <dbReference type="NCBI Taxonomy" id="1455"/>
    <lineage>
        <taxon>Bacteria</taxon>
        <taxon>Bacillati</taxon>
        <taxon>Bacillota</taxon>
        <taxon>Bacilli</taxon>
        <taxon>Bacillales</taxon>
        <taxon>Bacillaceae</taxon>
        <taxon>Pseudobacillus</taxon>
    </lineage>
</organism>
<dbReference type="Proteomes" id="UP000031982">
    <property type="component" value="Unassembled WGS sequence"/>
</dbReference>
<dbReference type="EMBL" id="JXLP01000013">
    <property type="protein sequence ID" value="KIL77554.1"/>
    <property type="molecule type" value="Genomic_DNA"/>
</dbReference>
<evidence type="ECO:0000313" key="2">
    <source>
        <dbReference type="Proteomes" id="UP000031982"/>
    </source>
</evidence>
<proteinExistence type="predicted"/>
<name>A0ABR5AS15_BACBA</name>
<reference evidence="1 2" key="1">
    <citation type="submission" date="2015-01" db="EMBL/GenBank/DDBJ databases">
        <title>Genome Assembly of Bacillus badius MTCC 1458.</title>
        <authorList>
            <person name="Verma A."/>
            <person name="Khatri I."/>
            <person name="Mual P."/>
            <person name="Subramanian S."/>
            <person name="Krishnamurthi S."/>
        </authorList>
    </citation>
    <scope>NUCLEOTIDE SEQUENCE [LARGE SCALE GENOMIC DNA]</scope>
    <source>
        <strain evidence="1 2">MTCC 1458</strain>
    </source>
</reference>
<gene>
    <name evidence="1" type="ORF">SD77_1227</name>
</gene>
<evidence type="ECO:0000313" key="1">
    <source>
        <dbReference type="EMBL" id="KIL77554.1"/>
    </source>
</evidence>
<accession>A0ABR5AS15</accession>
<protein>
    <recommendedName>
        <fullName evidence="3">Ribose 5-phosphate isomerase B</fullName>
    </recommendedName>
</protein>
<sequence length="46" mass="5036">MRSPAIWIPIKKLPSKTEAANCHTGSQTNETACLQSFVVSLFTAAW</sequence>